<dbReference type="PROSITE" id="PS50075">
    <property type="entry name" value="CARRIER"/>
    <property type="match status" value="1"/>
</dbReference>
<dbReference type="EMBL" id="JAERRF010000009">
    <property type="protein sequence ID" value="MBL1098498.1"/>
    <property type="molecule type" value="Genomic_DNA"/>
</dbReference>
<organism evidence="2 3">
    <name type="scientific">Streptomyces coffeae</name>
    <dbReference type="NCBI Taxonomy" id="621382"/>
    <lineage>
        <taxon>Bacteria</taxon>
        <taxon>Bacillati</taxon>
        <taxon>Actinomycetota</taxon>
        <taxon>Actinomycetes</taxon>
        <taxon>Kitasatosporales</taxon>
        <taxon>Streptomycetaceae</taxon>
        <taxon>Streptomyces</taxon>
    </lineage>
</organism>
<dbReference type="InterPro" id="IPR036736">
    <property type="entry name" value="ACP-like_sf"/>
</dbReference>
<dbReference type="RefSeq" id="WP_201875905.1">
    <property type="nucleotide sequence ID" value="NZ_JAERRF010000009.1"/>
</dbReference>
<comment type="caution">
    <text evidence="2">The sequence shown here is derived from an EMBL/GenBank/DDBJ whole genome shotgun (WGS) entry which is preliminary data.</text>
</comment>
<reference evidence="2 3" key="1">
    <citation type="submission" date="2021-01" db="EMBL/GenBank/DDBJ databases">
        <title>WGS of actinomycetes isolated from Thailand.</title>
        <authorList>
            <person name="Thawai C."/>
        </authorList>
    </citation>
    <scope>NUCLEOTIDE SEQUENCE [LARGE SCALE GENOMIC DNA]</scope>
    <source>
        <strain evidence="2 3">CA1R205</strain>
    </source>
</reference>
<dbReference type="InterPro" id="IPR009081">
    <property type="entry name" value="PP-bd_ACP"/>
</dbReference>
<accession>A0ABS1NEP0</accession>
<gene>
    <name evidence="2" type="ORF">JK363_17885</name>
</gene>
<evidence type="ECO:0000259" key="1">
    <source>
        <dbReference type="PROSITE" id="PS50075"/>
    </source>
</evidence>
<dbReference type="Proteomes" id="UP000634229">
    <property type="component" value="Unassembled WGS sequence"/>
</dbReference>
<protein>
    <submittedName>
        <fullName evidence="2">Acyl carrier protein</fullName>
    </submittedName>
</protein>
<proteinExistence type="predicted"/>
<dbReference type="Pfam" id="PF00550">
    <property type="entry name" value="PP-binding"/>
    <property type="match status" value="1"/>
</dbReference>
<evidence type="ECO:0000313" key="3">
    <source>
        <dbReference type="Proteomes" id="UP000634229"/>
    </source>
</evidence>
<evidence type="ECO:0000313" key="2">
    <source>
        <dbReference type="EMBL" id="MBL1098498.1"/>
    </source>
</evidence>
<sequence length="91" mass="9827">MTTESATREEIAAVTTELLATELNISAAEIHGDDVLKNLPAADSLKLVRVVAKLERRWDIELSDEAVFAAITVDDLVTLIEKYVSGELAGS</sequence>
<feature type="domain" description="Carrier" evidence="1">
    <location>
        <begin position="2"/>
        <end position="84"/>
    </location>
</feature>
<dbReference type="Gene3D" id="1.10.1200.10">
    <property type="entry name" value="ACP-like"/>
    <property type="match status" value="1"/>
</dbReference>
<keyword evidence="3" id="KW-1185">Reference proteome</keyword>
<dbReference type="SUPFAM" id="SSF47336">
    <property type="entry name" value="ACP-like"/>
    <property type="match status" value="1"/>
</dbReference>
<name>A0ABS1NEP0_9ACTN</name>